<dbReference type="OrthoDB" id="276323at2759"/>
<feature type="compositionally biased region" description="Polar residues" evidence="2">
    <location>
        <begin position="489"/>
        <end position="512"/>
    </location>
</feature>
<feature type="region of interest" description="Disordered" evidence="2">
    <location>
        <begin position="951"/>
        <end position="971"/>
    </location>
</feature>
<organism evidence="3 4">
    <name type="scientific">Aulographum hederae CBS 113979</name>
    <dbReference type="NCBI Taxonomy" id="1176131"/>
    <lineage>
        <taxon>Eukaryota</taxon>
        <taxon>Fungi</taxon>
        <taxon>Dikarya</taxon>
        <taxon>Ascomycota</taxon>
        <taxon>Pezizomycotina</taxon>
        <taxon>Dothideomycetes</taxon>
        <taxon>Pleosporomycetidae</taxon>
        <taxon>Aulographales</taxon>
        <taxon>Aulographaceae</taxon>
    </lineage>
</organism>
<evidence type="ECO:0008006" key="5">
    <source>
        <dbReference type="Google" id="ProtNLM"/>
    </source>
</evidence>
<name>A0A6G1HDP7_9PEZI</name>
<dbReference type="Pfam" id="PF05794">
    <property type="entry name" value="Tcp11"/>
    <property type="match status" value="1"/>
</dbReference>
<sequence length="971" mass="108254">MQNNDPTATEVDLEAYPPNDDIPEESEVMNVSNDTEQLWATPPARIAARFYKQSSGRRKSSAASSRRNSISSTHSHQSNRSFRGAGCQSNHIAQHLRRTSIIESRKARLADRAAHAEQVRLRAALAKATPRSSNSEERALAAQQAREKHLERVAAACAEEVRRAKKVAEDQKERKAAEEKKTRMEMEERLADAEKRRLEYKARNQRRPRTASVPASDVKKPSTPAPPVLDQETAARRIQASWRLRKRKQILQAFYTLDLTIERVSQADFKEVSVLLSDKSVLETTTSLLQMLGLQTSDDKPLHTGTRNFLSSYLILGRPAEILSSKDGEMERHLINKAKDLMIGFDSTMAKALASPQSSADPTELETLAMAHTAFLKAFADWKAQDSSTLVEGMVAAFVNLDAIYQSVKDDTDGEAARDYSEGIRENQIMLLSKIRKLAGPERASNLIKKAIRESRKQQKTRRKPVGDLRPRLVEQESMAEASAAASTGDIQTTTEVTSQIQPEKSIEGNDQTQALRKLFSPIPTNRELVHELSIDKEYRIDTIPQPALRDHINRQIVESMRAGFKRGDGNNWTIAMAHNIRSKLLGLLKPGNSMHKAISEALDPEHINAQCSQGVFSYEKFFNWIASILPQLCAPYRDEEVKALAGKLKHFGDLDDMVDKLFELLHVIDLLSLDYSNFLLMSAAPRLIQEAPGYEQRMFAQDLQNGAITLQQTKRWWRNASVNMLTELHQYNPIQGPTAQKIYAWALVDLAISPAPLQEKEVPETLSLDSARISRMRSEAVRIATVGAMLLTAKNMLKRDTRSQWKAEANRMWELLKDGYKTDDDDSSSSMPAKMLSVVESSHAMPATTKTALSGTYTRLLAQASTGRLTDPTLKVLFQRLRGQIMNRVSASSSKERVNAASTITDALANNGIPEFVNQVGAIVDQLARISEVDRKAHGVWYEEVAREVEDMGDEDATSSSSASGASSSV</sequence>
<feature type="region of interest" description="Disordered" evidence="2">
    <location>
        <begin position="449"/>
        <end position="512"/>
    </location>
</feature>
<feature type="compositionally biased region" description="Low complexity" evidence="2">
    <location>
        <begin position="960"/>
        <end position="971"/>
    </location>
</feature>
<reference evidence="3" key="1">
    <citation type="journal article" date="2020" name="Stud. Mycol.">
        <title>101 Dothideomycetes genomes: a test case for predicting lifestyles and emergence of pathogens.</title>
        <authorList>
            <person name="Haridas S."/>
            <person name="Albert R."/>
            <person name="Binder M."/>
            <person name="Bloem J."/>
            <person name="Labutti K."/>
            <person name="Salamov A."/>
            <person name="Andreopoulos B."/>
            <person name="Baker S."/>
            <person name="Barry K."/>
            <person name="Bills G."/>
            <person name="Bluhm B."/>
            <person name="Cannon C."/>
            <person name="Castanera R."/>
            <person name="Culley D."/>
            <person name="Daum C."/>
            <person name="Ezra D."/>
            <person name="Gonzalez J."/>
            <person name="Henrissat B."/>
            <person name="Kuo A."/>
            <person name="Liang C."/>
            <person name="Lipzen A."/>
            <person name="Lutzoni F."/>
            <person name="Magnuson J."/>
            <person name="Mondo S."/>
            <person name="Nolan M."/>
            <person name="Ohm R."/>
            <person name="Pangilinan J."/>
            <person name="Park H.-J."/>
            <person name="Ramirez L."/>
            <person name="Alfaro M."/>
            <person name="Sun H."/>
            <person name="Tritt A."/>
            <person name="Yoshinaga Y."/>
            <person name="Zwiers L.-H."/>
            <person name="Turgeon B."/>
            <person name="Goodwin S."/>
            <person name="Spatafora J."/>
            <person name="Crous P."/>
            <person name="Grigoriev I."/>
        </authorList>
    </citation>
    <scope>NUCLEOTIDE SEQUENCE</scope>
    <source>
        <strain evidence="3">CBS 113979</strain>
    </source>
</reference>
<dbReference type="PANTHER" id="PTHR12832:SF18">
    <property type="entry name" value="IQ CALMODULIN-BINDING MOTIF DOMAIN PROTEIN (AFU_ORTHOLOGUE AFUA_1G08920)"/>
    <property type="match status" value="1"/>
</dbReference>
<comment type="similarity">
    <text evidence="1">Belongs to the TCP11 family.</text>
</comment>
<evidence type="ECO:0000313" key="4">
    <source>
        <dbReference type="Proteomes" id="UP000800041"/>
    </source>
</evidence>
<feature type="region of interest" description="Disordered" evidence="2">
    <location>
        <begin position="125"/>
        <end position="146"/>
    </location>
</feature>
<dbReference type="EMBL" id="ML977140">
    <property type="protein sequence ID" value="KAF1991285.1"/>
    <property type="molecule type" value="Genomic_DNA"/>
</dbReference>
<feature type="compositionally biased region" description="Low complexity" evidence="2">
    <location>
        <begin position="476"/>
        <end position="487"/>
    </location>
</feature>
<proteinExistence type="inferred from homology"/>
<dbReference type="InterPro" id="IPR008862">
    <property type="entry name" value="Tcp11"/>
</dbReference>
<dbReference type="Proteomes" id="UP000800041">
    <property type="component" value="Unassembled WGS sequence"/>
</dbReference>
<evidence type="ECO:0000256" key="2">
    <source>
        <dbReference type="SAM" id="MobiDB-lite"/>
    </source>
</evidence>
<feature type="compositionally biased region" description="Polar residues" evidence="2">
    <location>
        <begin position="76"/>
        <end position="90"/>
    </location>
</feature>
<feature type="compositionally biased region" description="Basic and acidic residues" evidence="2">
    <location>
        <begin position="465"/>
        <end position="475"/>
    </location>
</feature>
<feature type="region of interest" description="Disordered" evidence="2">
    <location>
        <begin position="50"/>
        <end position="90"/>
    </location>
</feature>
<evidence type="ECO:0000313" key="3">
    <source>
        <dbReference type="EMBL" id="KAF1991285.1"/>
    </source>
</evidence>
<dbReference type="GO" id="GO:0010737">
    <property type="term" value="P:protein kinase A signaling"/>
    <property type="evidence" value="ECO:0007669"/>
    <property type="project" value="TreeGrafter"/>
</dbReference>
<feature type="compositionally biased region" description="Low complexity" evidence="2">
    <location>
        <begin position="61"/>
        <end position="75"/>
    </location>
</feature>
<protein>
    <recommendedName>
        <fullName evidence="5">Tcp11-domain-containing protein</fullName>
    </recommendedName>
</protein>
<dbReference type="AlphaFoldDB" id="A0A6G1HDP7"/>
<feature type="compositionally biased region" description="Basic and acidic residues" evidence="2">
    <location>
        <begin position="134"/>
        <end position="146"/>
    </location>
</feature>
<gene>
    <name evidence="3" type="ORF">K402DRAFT_389457</name>
</gene>
<keyword evidence="4" id="KW-1185">Reference proteome</keyword>
<accession>A0A6G1HDP7</accession>
<feature type="region of interest" description="Disordered" evidence="2">
    <location>
        <begin position="1"/>
        <end position="26"/>
    </location>
</feature>
<feature type="region of interest" description="Disordered" evidence="2">
    <location>
        <begin position="166"/>
        <end position="228"/>
    </location>
</feature>
<feature type="compositionally biased region" description="Basic and acidic residues" evidence="2">
    <location>
        <begin position="166"/>
        <end position="202"/>
    </location>
</feature>
<evidence type="ECO:0000256" key="1">
    <source>
        <dbReference type="ARBA" id="ARBA00010954"/>
    </source>
</evidence>
<dbReference type="PANTHER" id="PTHR12832">
    <property type="entry name" value="TESTIS-SPECIFIC PROTEIN PBS13 T-COMPLEX 11"/>
    <property type="match status" value="1"/>
</dbReference>